<evidence type="ECO:0000313" key="6">
    <source>
        <dbReference type="EMBL" id="EKX90305.1"/>
    </source>
</evidence>
<dbReference type="InterPro" id="IPR032808">
    <property type="entry name" value="DoxX"/>
</dbReference>
<protein>
    <recommendedName>
        <fullName evidence="8">DoxX family protein</fullName>
    </recommendedName>
</protein>
<dbReference type="AlphaFoldDB" id="L1MH05"/>
<accession>L1MH05</accession>
<feature type="transmembrane region" description="Helical" evidence="5">
    <location>
        <begin position="35"/>
        <end position="53"/>
    </location>
</feature>
<comment type="caution">
    <text evidence="6">The sequence shown here is derived from an EMBL/GenBank/DDBJ whole genome shotgun (WGS) entry which is preliminary data.</text>
</comment>
<evidence type="ECO:0000256" key="4">
    <source>
        <dbReference type="ARBA" id="ARBA00023136"/>
    </source>
</evidence>
<proteinExistence type="predicted"/>
<dbReference type="PATRIC" id="fig|1035195.3.peg.1369"/>
<feature type="transmembrane region" description="Helical" evidence="5">
    <location>
        <begin position="94"/>
        <end position="113"/>
    </location>
</feature>
<dbReference type="HOGENOM" id="CLU_126433_2_1_11"/>
<evidence type="ECO:0000256" key="2">
    <source>
        <dbReference type="ARBA" id="ARBA00022692"/>
    </source>
</evidence>
<evidence type="ECO:0008006" key="8">
    <source>
        <dbReference type="Google" id="ProtNLM"/>
    </source>
</evidence>
<evidence type="ECO:0000256" key="1">
    <source>
        <dbReference type="ARBA" id="ARBA00004141"/>
    </source>
</evidence>
<feature type="transmembrane region" description="Helical" evidence="5">
    <location>
        <begin position="65"/>
        <end position="88"/>
    </location>
</feature>
<keyword evidence="2 5" id="KW-0812">Transmembrane</keyword>
<dbReference type="EMBL" id="AMEM01000018">
    <property type="protein sequence ID" value="EKX90305.1"/>
    <property type="molecule type" value="Genomic_DNA"/>
</dbReference>
<dbReference type="Pfam" id="PF13564">
    <property type="entry name" value="DoxX_2"/>
    <property type="match status" value="1"/>
</dbReference>
<evidence type="ECO:0000256" key="5">
    <source>
        <dbReference type="SAM" id="Phobius"/>
    </source>
</evidence>
<comment type="subcellular location">
    <subcellularLocation>
        <location evidence="1">Membrane</location>
        <topology evidence="1">Multi-pass membrane protein</topology>
    </subcellularLocation>
</comment>
<keyword evidence="3 5" id="KW-1133">Transmembrane helix</keyword>
<dbReference type="STRING" id="1035195.HMPREF9997_01520"/>
<reference evidence="6 7" key="1">
    <citation type="submission" date="2012-05" db="EMBL/GenBank/DDBJ databases">
        <authorList>
            <person name="Weinstock G."/>
            <person name="Sodergren E."/>
            <person name="Lobos E.A."/>
            <person name="Fulton L."/>
            <person name="Fulton R."/>
            <person name="Courtney L."/>
            <person name="Fronick C."/>
            <person name="O'Laughlin M."/>
            <person name="Godfrey J."/>
            <person name="Wilson R.M."/>
            <person name="Miner T."/>
            <person name="Farmer C."/>
            <person name="Delehaunty K."/>
            <person name="Cordes M."/>
            <person name="Minx P."/>
            <person name="Tomlinson C."/>
            <person name="Chen J."/>
            <person name="Wollam A."/>
            <person name="Pepin K.H."/>
            <person name="Bhonagiri V."/>
            <person name="Zhang X."/>
            <person name="Suruliraj S."/>
            <person name="Warren W."/>
            <person name="Mitreva M."/>
            <person name="Mardis E.R."/>
            <person name="Wilson R.K."/>
        </authorList>
    </citation>
    <scope>NUCLEOTIDE SEQUENCE [LARGE SCALE GENOMIC DNA]</scope>
    <source>
        <strain evidence="6 7">F0235</strain>
    </source>
</reference>
<evidence type="ECO:0000256" key="3">
    <source>
        <dbReference type="ARBA" id="ARBA00022989"/>
    </source>
</evidence>
<dbReference type="GeneID" id="84897299"/>
<keyword evidence="7" id="KW-1185">Reference proteome</keyword>
<sequence>MTLFLAVVLLADVAMSIRPMAFIRACLSGVNLPENFWWVLLVIKTLAAAGLIADHWLADAGYAGVGLAATVGVVVYFLCAVVAHIRAHFLGREFWLNCLGMLALSLVTLGFVVL</sequence>
<dbReference type="Proteomes" id="UP000010445">
    <property type="component" value="Unassembled WGS sequence"/>
</dbReference>
<dbReference type="OrthoDB" id="4377071at2"/>
<evidence type="ECO:0000313" key="7">
    <source>
        <dbReference type="Proteomes" id="UP000010445"/>
    </source>
</evidence>
<gene>
    <name evidence="6" type="ORF">HMPREF9997_01520</name>
</gene>
<dbReference type="eggNOG" id="ENOG5032X0Q">
    <property type="taxonomic scope" value="Bacteria"/>
</dbReference>
<name>L1MH05_9CORY</name>
<dbReference type="RefSeq" id="WP_006063749.1">
    <property type="nucleotide sequence ID" value="NZ_KB290831.1"/>
</dbReference>
<dbReference type="GO" id="GO:0016020">
    <property type="term" value="C:membrane"/>
    <property type="evidence" value="ECO:0007669"/>
    <property type="project" value="UniProtKB-SubCell"/>
</dbReference>
<keyword evidence="4 5" id="KW-0472">Membrane</keyword>
<organism evidence="6 7">
    <name type="scientific">Corynebacterium durum F0235</name>
    <dbReference type="NCBI Taxonomy" id="1035195"/>
    <lineage>
        <taxon>Bacteria</taxon>
        <taxon>Bacillati</taxon>
        <taxon>Actinomycetota</taxon>
        <taxon>Actinomycetes</taxon>
        <taxon>Mycobacteriales</taxon>
        <taxon>Corynebacteriaceae</taxon>
        <taxon>Corynebacterium</taxon>
    </lineage>
</organism>